<dbReference type="Proteomes" id="UP000494201">
    <property type="component" value="Unassembled WGS sequence"/>
</dbReference>
<keyword evidence="2" id="KW-0732">Signal</keyword>
<dbReference type="AlphaFoldDB" id="A0A6P2G6I7"/>
<dbReference type="InterPro" id="IPR024572">
    <property type="entry name" value="RcnB"/>
</dbReference>
<organism evidence="4 5">
    <name type="scientific">Burkholderia anthina</name>
    <dbReference type="NCBI Taxonomy" id="179879"/>
    <lineage>
        <taxon>Bacteria</taxon>
        <taxon>Pseudomonadati</taxon>
        <taxon>Pseudomonadota</taxon>
        <taxon>Betaproteobacteria</taxon>
        <taxon>Burkholderiales</taxon>
        <taxon>Burkholderiaceae</taxon>
        <taxon>Burkholderia</taxon>
        <taxon>Burkholderia cepacia complex</taxon>
    </lineage>
</organism>
<feature type="chain" id="PRO_5027016842" evidence="2">
    <location>
        <begin position="24"/>
        <end position="130"/>
    </location>
</feature>
<keyword evidence="6" id="KW-1185">Reference proteome</keyword>
<evidence type="ECO:0000313" key="5">
    <source>
        <dbReference type="Proteomes" id="UP000494201"/>
    </source>
</evidence>
<feature type="signal peptide" evidence="2">
    <location>
        <begin position="1"/>
        <end position="23"/>
    </location>
</feature>
<sequence length="130" mass="13965">MKKRILALLVAAGMSGTSIGASAQQGPGDAPGGPGADRARETRPDRAPDRDGAMRARPDARMDAARGDWHRRGGRVPQDYRGPKYVVDDWRGHDLQPPPSGYQWLQIDGDFVLAAMTTGVITSILSGPHH</sequence>
<protein>
    <submittedName>
        <fullName evidence="4">Membrane protein</fullName>
    </submittedName>
    <submittedName>
        <fullName evidence="3">RcnB family protein</fullName>
    </submittedName>
</protein>
<feature type="region of interest" description="Disordered" evidence="1">
    <location>
        <begin position="18"/>
        <end position="82"/>
    </location>
</feature>
<reference evidence="3 6" key="2">
    <citation type="submission" date="2021-02" db="EMBL/GenBank/DDBJ databases">
        <title>Draft genome of the type strains Burkholderia anthina DSM16086.</title>
        <authorList>
            <person name="Hertel R."/>
            <person name="Meissner J."/>
            <person name="Poehlein A."/>
            <person name="Daniel R."/>
            <person name="Commichau F.M."/>
        </authorList>
    </citation>
    <scope>NUCLEOTIDE SEQUENCE [LARGE SCALE GENOMIC DNA]</scope>
    <source>
        <strain evidence="3 6">DSM 16086</strain>
    </source>
</reference>
<evidence type="ECO:0000256" key="2">
    <source>
        <dbReference type="SAM" id="SignalP"/>
    </source>
</evidence>
<dbReference type="Pfam" id="PF11776">
    <property type="entry name" value="RcnB"/>
    <property type="match status" value="1"/>
</dbReference>
<name>A0A6P2G6I7_9BURK</name>
<dbReference type="RefSeq" id="WP_096506966.1">
    <property type="nucleotide sequence ID" value="NZ_CABVLY010000004.1"/>
</dbReference>
<dbReference type="Gene3D" id="3.10.450.160">
    <property type="entry name" value="inner membrane protein cigr"/>
    <property type="match status" value="1"/>
</dbReference>
<proteinExistence type="predicted"/>
<dbReference type="GeneID" id="56499691"/>
<accession>A0A6P2G6I7</accession>
<dbReference type="EMBL" id="CABVLY010000004">
    <property type="protein sequence ID" value="VVU48956.1"/>
    <property type="molecule type" value="Genomic_DNA"/>
</dbReference>
<dbReference type="Proteomes" id="UP000755577">
    <property type="component" value="Unassembled WGS sequence"/>
</dbReference>
<reference evidence="4 5" key="1">
    <citation type="submission" date="2019-09" db="EMBL/GenBank/DDBJ databases">
        <authorList>
            <person name="Depoorter E."/>
        </authorList>
    </citation>
    <scope>NUCLEOTIDE SEQUENCE [LARGE SCALE GENOMIC DNA]</scope>
    <source>
        <strain evidence="4">LMG 20980</strain>
    </source>
</reference>
<evidence type="ECO:0000313" key="6">
    <source>
        <dbReference type="Proteomes" id="UP000755577"/>
    </source>
</evidence>
<dbReference type="EMBL" id="JAFCIQ010000018">
    <property type="protein sequence ID" value="MBM2769285.1"/>
    <property type="molecule type" value="Genomic_DNA"/>
</dbReference>
<evidence type="ECO:0000313" key="4">
    <source>
        <dbReference type="EMBL" id="VVU48956.1"/>
    </source>
</evidence>
<evidence type="ECO:0000313" key="3">
    <source>
        <dbReference type="EMBL" id="MBM2769285.1"/>
    </source>
</evidence>
<evidence type="ECO:0000256" key="1">
    <source>
        <dbReference type="SAM" id="MobiDB-lite"/>
    </source>
</evidence>
<gene>
    <name evidence="4" type="ORF">BAN20980_01655</name>
    <name evidence="3" type="ORF">JQK92_22980</name>
</gene>
<feature type="compositionally biased region" description="Basic and acidic residues" evidence="1">
    <location>
        <begin position="37"/>
        <end position="71"/>
    </location>
</feature>